<dbReference type="GO" id="GO:0006281">
    <property type="term" value="P:DNA repair"/>
    <property type="evidence" value="ECO:0007669"/>
    <property type="project" value="UniProtKB-KW"/>
</dbReference>
<dbReference type="CDD" id="cd03425">
    <property type="entry name" value="NUDIX_MutT_NudA_like"/>
    <property type="match status" value="1"/>
</dbReference>
<evidence type="ECO:0000256" key="10">
    <source>
        <dbReference type="ARBA" id="ARBA00035861"/>
    </source>
</evidence>
<dbReference type="Proteomes" id="UP000595917">
    <property type="component" value="Chromosome"/>
</dbReference>
<organism evidence="18 19">
    <name type="scientific">Breznakiella homolactica</name>
    <dbReference type="NCBI Taxonomy" id="2798577"/>
    <lineage>
        <taxon>Bacteria</taxon>
        <taxon>Pseudomonadati</taxon>
        <taxon>Spirochaetota</taxon>
        <taxon>Spirochaetia</taxon>
        <taxon>Spirochaetales</taxon>
        <taxon>Breznakiellaceae</taxon>
        <taxon>Breznakiella</taxon>
    </lineage>
</organism>
<keyword evidence="6" id="KW-0227">DNA damage</keyword>
<comment type="similarity">
    <text evidence="2">Belongs to the Nudix hydrolase family.</text>
</comment>
<dbReference type="KEGG" id="bhc:JFL75_04465"/>
<feature type="domain" description="Nudix hydrolase" evidence="17">
    <location>
        <begin position="1"/>
        <end position="125"/>
    </location>
</feature>
<dbReference type="InterPro" id="IPR047127">
    <property type="entry name" value="MutT-like"/>
</dbReference>
<accession>A0A7T7XPL3</accession>
<evidence type="ECO:0000256" key="4">
    <source>
        <dbReference type="ARBA" id="ARBA00022705"/>
    </source>
</evidence>
<dbReference type="GO" id="GO:0006260">
    <property type="term" value="P:DNA replication"/>
    <property type="evidence" value="ECO:0007669"/>
    <property type="project" value="UniProtKB-KW"/>
</dbReference>
<keyword evidence="4" id="KW-0235">DNA replication</keyword>
<reference evidence="18" key="1">
    <citation type="submission" date="2021-01" db="EMBL/GenBank/DDBJ databases">
        <title>Description of Breznakiella homolactica.</title>
        <authorList>
            <person name="Song Y."/>
            <person name="Brune A."/>
        </authorList>
    </citation>
    <scope>NUCLEOTIDE SEQUENCE</scope>
    <source>
        <strain evidence="18">RmG30</strain>
    </source>
</reference>
<dbReference type="InterPro" id="IPR015797">
    <property type="entry name" value="NUDIX_hydrolase-like_dom_sf"/>
</dbReference>
<dbReference type="PANTHER" id="PTHR47707">
    <property type="entry name" value="8-OXO-DGTP DIPHOSPHATASE"/>
    <property type="match status" value="1"/>
</dbReference>
<comment type="catalytic activity">
    <reaction evidence="11">
        <text>8-oxo-GTP + H2O = 8-oxo-GMP + diphosphate + H(+)</text>
        <dbReference type="Rhea" id="RHEA:67616"/>
        <dbReference type="ChEBI" id="CHEBI:15377"/>
        <dbReference type="ChEBI" id="CHEBI:15378"/>
        <dbReference type="ChEBI" id="CHEBI:33019"/>
        <dbReference type="ChEBI" id="CHEBI:143553"/>
        <dbReference type="ChEBI" id="CHEBI:145694"/>
    </reaction>
</comment>
<protein>
    <recommendedName>
        <fullName evidence="13">8-oxo-dGTP diphosphatase</fullName>
        <ecNumber evidence="12">3.6.1.55</ecNumber>
    </recommendedName>
    <alternativeName>
        <fullName evidence="16">7,8-dihydro-8-oxoguanine-triphosphatase</fullName>
    </alternativeName>
    <alternativeName>
        <fullName evidence="15">Mutator protein MutT</fullName>
    </alternativeName>
    <alternativeName>
        <fullName evidence="14">dGTP pyrophosphohydrolase</fullName>
    </alternativeName>
</protein>
<dbReference type="Pfam" id="PF00293">
    <property type="entry name" value="NUDIX"/>
    <property type="match status" value="1"/>
</dbReference>
<evidence type="ECO:0000313" key="18">
    <source>
        <dbReference type="EMBL" id="QQO10180.1"/>
    </source>
</evidence>
<keyword evidence="7" id="KW-0378">Hydrolase</keyword>
<evidence type="ECO:0000256" key="14">
    <source>
        <dbReference type="ARBA" id="ARBA00041592"/>
    </source>
</evidence>
<evidence type="ECO:0000256" key="7">
    <source>
        <dbReference type="ARBA" id="ARBA00022801"/>
    </source>
</evidence>
<comment type="cofactor">
    <cofactor evidence="1">
        <name>Mg(2+)</name>
        <dbReference type="ChEBI" id="CHEBI:18420"/>
    </cofactor>
</comment>
<dbReference type="Gene3D" id="3.90.79.10">
    <property type="entry name" value="Nucleoside Triphosphate Pyrophosphohydrolase"/>
    <property type="match status" value="1"/>
</dbReference>
<dbReference type="GO" id="GO:0035539">
    <property type="term" value="F:8-oxo-7,8-dihydrodeoxyguanosine triphosphate pyrophosphatase activity"/>
    <property type="evidence" value="ECO:0007669"/>
    <property type="project" value="UniProtKB-EC"/>
</dbReference>
<evidence type="ECO:0000256" key="9">
    <source>
        <dbReference type="ARBA" id="ARBA00023204"/>
    </source>
</evidence>
<evidence type="ECO:0000313" key="19">
    <source>
        <dbReference type="Proteomes" id="UP000595917"/>
    </source>
</evidence>
<evidence type="ECO:0000259" key="17">
    <source>
        <dbReference type="PROSITE" id="PS51462"/>
    </source>
</evidence>
<keyword evidence="5" id="KW-0479">Metal-binding</keyword>
<dbReference type="GO" id="GO:0044715">
    <property type="term" value="F:8-oxo-dGDP phosphatase activity"/>
    <property type="evidence" value="ECO:0007669"/>
    <property type="project" value="TreeGrafter"/>
</dbReference>
<dbReference type="GO" id="GO:0044716">
    <property type="term" value="F:8-oxo-GDP phosphatase activity"/>
    <property type="evidence" value="ECO:0007669"/>
    <property type="project" value="TreeGrafter"/>
</dbReference>
<evidence type="ECO:0000256" key="6">
    <source>
        <dbReference type="ARBA" id="ARBA00022763"/>
    </source>
</evidence>
<dbReference type="AlphaFoldDB" id="A0A7T7XPL3"/>
<evidence type="ECO:0000256" key="15">
    <source>
        <dbReference type="ARBA" id="ARBA00041979"/>
    </source>
</evidence>
<gene>
    <name evidence="18" type="ORF">JFL75_04465</name>
</gene>
<dbReference type="PROSITE" id="PS00893">
    <property type="entry name" value="NUDIX_BOX"/>
    <property type="match status" value="1"/>
</dbReference>
<evidence type="ECO:0000256" key="11">
    <source>
        <dbReference type="ARBA" id="ARBA00036904"/>
    </source>
</evidence>
<dbReference type="SUPFAM" id="SSF55811">
    <property type="entry name" value="Nudix"/>
    <property type="match status" value="1"/>
</dbReference>
<evidence type="ECO:0000256" key="13">
    <source>
        <dbReference type="ARBA" id="ARBA00040794"/>
    </source>
</evidence>
<dbReference type="GO" id="GO:0008413">
    <property type="term" value="F:8-oxo-7,8-dihydroguanosine triphosphate pyrophosphatase activity"/>
    <property type="evidence" value="ECO:0007669"/>
    <property type="project" value="TreeGrafter"/>
</dbReference>
<evidence type="ECO:0000256" key="16">
    <source>
        <dbReference type="ARBA" id="ARBA00042798"/>
    </source>
</evidence>
<dbReference type="InterPro" id="IPR000086">
    <property type="entry name" value="NUDIX_hydrolase_dom"/>
</dbReference>
<keyword evidence="9" id="KW-0234">DNA repair</keyword>
<name>A0A7T7XPL3_9SPIR</name>
<keyword evidence="3" id="KW-0515">Mutator protein</keyword>
<dbReference type="InterPro" id="IPR020084">
    <property type="entry name" value="NUDIX_hydrolase_CS"/>
</dbReference>
<keyword evidence="19" id="KW-1185">Reference proteome</keyword>
<dbReference type="PANTHER" id="PTHR47707:SF1">
    <property type="entry name" value="NUDIX HYDROLASE FAMILY PROTEIN"/>
    <property type="match status" value="1"/>
</dbReference>
<sequence>MKNVAAAVFIRDGSVLLARRAPGQRMAGFWEFPGGKQEERETIFECLEREIREEFNVPCKALEIYCKHVHRYGAGAINLIAIRSELLDHRIELRVHDASEWIQIPELNSYRVSPADIFVSEKLISDYIGGRLA</sequence>
<evidence type="ECO:0000256" key="5">
    <source>
        <dbReference type="ARBA" id="ARBA00022723"/>
    </source>
</evidence>
<dbReference type="GO" id="GO:0046872">
    <property type="term" value="F:metal ion binding"/>
    <property type="evidence" value="ECO:0007669"/>
    <property type="project" value="UniProtKB-KW"/>
</dbReference>
<dbReference type="EC" id="3.6.1.55" evidence="12"/>
<comment type="catalytic activity">
    <reaction evidence="10">
        <text>8-oxo-dGTP + H2O = 8-oxo-dGMP + diphosphate + H(+)</text>
        <dbReference type="Rhea" id="RHEA:31575"/>
        <dbReference type="ChEBI" id="CHEBI:15377"/>
        <dbReference type="ChEBI" id="CHEBI:15378"/>
        <dbReference type="ChEBI" id="CHEBI:33019"/>
        <dbReference type="ChEBI" id="CHEBI:63224"/>
        <dbReference type="ChEBI" id="CHEBI:77896"/>
        <dbReference type="EC" id="3.6.1.55"/>
    </reaction>
</comment>
<dbReference type="RefSeq" id="WP_215627484.1">
    <property type="nucleotide sequence ID" value="NZ_CP067089.2"/>
</dbReference>
<keyword evidence="8" id="KW-0460">Magnesium</keyword>
<dbReference type="PROSITE" id="PS51462">
    <property type="entry name" value="NUDIX"/>
    <property type="match status" value="1"/>
</dbReference>
<evidence type="ECO:0000256" key="2">
    <source>
        <dbReference type="ARBA" id="ARBA00005582"/>
    </source>
</evidence>
<evidence type="ECO:0000256" key="3">
    <source>
        <dbReference type="ARBA" id="ARBA00022457"/>
    </source>
</evidence>
<dbReference type="EMBL" id="CP067089">
    <property type="protein sequence ID" value="QQO10180.1"/>
    <property type="molecule type" value="Genomic_DNA"/>
</dbReference>
<evidence type="ECO:0000256" key="8">
    <source>
        <dbReference type="ARBA" id="ARBA00022842"/>
    </source>
</evidence>
<evidence type="ECO:0000256" key="1">
    <source>
        <dbReference type="ARBA" id="ARBA00001946"/>
    </source>
</evidence>
<evidence type="ECO:0000256" key="12">
    <source>
        <dbReference type="ARBA" id="ARBA00038905"/>
    </source>
</evidence>
<proteinExistence type="inferred from homology"/>